<sequence>MVPHVHDKHKQVIIMQNGKKEHAC</sequence>
<evidence type="ECO:0000256" key="1">
    <source>
        <dbReference type="SAM" id="MobiDB-lite"/>
    </source>
</evidence>
<dbReference type="EMBL" id="GBRH01263165">
    <property type="protein sequence ID" value="JAD34730.1"/>
    <property type="molecule type" value="Transcribed_RNA"/>
</dbReference>
<dbReference type="AlphaFoldDB" id="A0A0A8ZDC1"/>
<accession>A0A0A8ZDC1</accession>
<name>A0A0A8ZDC1_ARUDO</name>
<proteinExistence type="predicted"/>
<protein>
    <submittedName>
        <fullName evidence="2">Uncharacterized protein</fullName>
    </submittedName>
</protein>
<organism evidence="2">
    <name type="scientific">Arundo donax</name>
    <name type="common">Giant reed</name>
    <name type="synonym">Donax arundinaceus</name>
    <dbReference type="NCBI Taxonomy" id="35708"/>
    <lineage>
        <taxon>Eukaryota</taxon>
        <taxon>Viridiplantae</taxon>
        <taxon>Streptophyta</taxon>
        <taxon>Embryophyta</taxon>
        <taxon>Tracheophyta</taxon>
        <taxon>Spermatophyta</taxon>
        <taxon>Magnoliopsida</taxon>
        <taxon>Liliopsida</taxon>
        <taxon>Poales</taxon>
        <taxon>Poaceae</taxon>
        <taxon>PACMAD clade</taxon>
        <taxon>Arundinoideae</taxon>
        <taxon>Arundineae</taxon>
        <taxon>Arundo</taxon>
    </lineage>
</organism>
<reference evidence="2" key="2">
    <citation type="journal article" date="2015" name="Data Brief">
        <title>Shoot transcriptome of the giant reed, Arundo donax.</title>
        <authorList>
            <person name="Barrero R.A."/>
            <person name="Guerrero F.D."/>
            <person name="Moolhuijzen P."/>
            <person name="Goolsby J.A."/>
            <person name="Tidwell J."/>
            <person name="Bellgard S.E."/>
            <person name="Bellgard M.I."/>
        </authorList>
    </citation>
    <scope>NUCLEOTIDE SEQUENCE</scope>
    <source>
        <tissue evidence="2">Shoot tissue taken approximately 20 cm above the soil surface</tissue>
    </source>
</reference>
<reference evidence="2" key="1">
    <citation type="submission" date="2014-09" db="EMBL/GenBank/DDBJ databases">
        <authorList>
            <person name="Magalhaes I.L.F."/>
            <person name="Oliveira U."/>
            <person name="Santos F.R."/>
            <person name="Vidigal T.H.D.A."/>
            <person name="Brescovit A.D."/>
            <person name="Santos A.J."/>
        </authorList>
    </citation>
    <scope>NUCLEOTIDE SEQUENCE</scope>
    <source>
        <tissue evidence="2">Shoot tissue taken approximately 20 cm above the soil surface</tissue>
    </source>
</reference>
<feature type="compositionally biased region" description="Basic residues" evidence="1">
    <location>
        <begin position="1"/>
        <end position="11"/>
    </location>
</feature>
<feature type="region of interest" description="Disordered" evidence="1">
    <location>
        <begin position="1"/>
        <end position="24"/>
    </location>
</feature>
<evidence type="ECO:0000313" key="2">
    <source>
        <dbReference type="EMBL" id="JAD34730.1"/>
    </source>
</evidence>